<sequence>MVALAALLVAGDLHADTASVDLHGSELLSTMDGRRLIRSELIGAVLAPVQEDGSVANIRIDSIVTDLGRVEGDVVMYGLSVADESGA</sequence>
<accession>A0A5C4NBT6</accession>
<evidence type="ECO:0000313" key="1">
    <source>
        <dbReference type="EMBL" id="TNC72201.1"/>
    </source>
</evidence>
<dbReference type="Proteomes" id="UP000305709">
    <property type="component" value="Unassembled WGS sequence"/>
</dbReference>
<dbReference type="RefSeq" id="WP_139081318.1">
    <property type="nucleotide sequence ID" value="NZ_VDFV01000009.1"/>
</dbReference>
<dbReference type="EMBL" id="VDFV01000009">
    <property type="protein sequence ID" value="TNC72201.1"/>
    <property type="molecule type" value="Genomic_DNA"/>
</dbReference>
<dbReference type="AlphaFoldDB" id="A0A5C4NBT6"/>
<organism evidence="1 2">
    <name type="scientific">Rubellimicrobium roseum</name>
    <dbReference type="NCBI Taxonomy" id="687525"/>
    <lineage>
        <taxon>Bacteria</taxon>
        <taxon>Pseudomonadati</taxon>
        <taxon>Pseudomonadota</taxon>
        <taxon>Alphaproteobacteria</taxon>
        <taxon>Rhodobacterales</taxon>
        <taxon>Roseobacteraceae</taxon>
        <taxon>Rubellimicrobium</taxon>
    </lineage>
</organism>
<evidence type="ECO:0000313" key="2">
    <source>
        <dbReference type="Proteomes" id="UP000305709"/>
    </source>
</evidence>
<name>A0A5C4NBT6_9RHOB</name>
<reference evidence="1 2" key="1">
    <citation type="submission" date="2019-06" db="EMBL/GenBank/DDBJ databases">
        <authorList>
            <person name="Jiang L."/>
        </authorList>
    </citation>
    <scope>NUCLEOTIDE SEQUENCE [LARGE SCALE GENOMIC DNA]</scope>
    <source>
        <strain evidence="1 2">YIM 48858</strain>
    </source>
</reference>
<comment type="caution">
    <text evidence="1">The sequence shown here is derived from an EMBL/GenBank/DDBJ whole genome shotgun (WGS) entry which is preliminary data.</text>
</comment>
<proteinExistence type="predicted"/>
<keyword evidence="2" id="KW-1185">Reference proteome</keyword>
<gene>
    <name evidence="1" type="ORF">FHG71_09110</name>
</gene>
<protein>
    <submittedName>
        <fullName evidence="1">Uncharacterized protein</fullName>
    </submittedName>
</protein>